<feature type="domain" description="Activator of Hsp90 ATPase homologue 1/2-like C-terminal" evidence="2">
    <location>
        <begin position="17"/>
        <end position="138"/>
    </location>
</feature>
<dbReference type="RefSeq" id="WP_342025127.1">
    <property type="nucleotide sequence ID" value="NZ_CP151657.1"/>
</dbReference>
<gene>
    <name evidence="3" type="ORF">AAE021_08255</name>
</gene>
<dbReference type="InterPro" id="IPR023393">
    <property type="entry name" value="START-like_dom_sf"/>
</dbReference>
<name>A0ABZ2ZZH1_9MICC</name>
<accession>A0ABZ2ZZH1</accession>
<organism evidence="3 4">
    <name type="scientific">Arthrobacter citreus</name>
    <dbReference type="NCBI Taxonomy" id="1670"/>
    <lineage>
        <taxon>Bacteria</taxon>
        <taxon>Bacillati</taxon>
        <taxon>Actinomycetota</taxon>
        <taxon>Actinomycetes</taxon>
        <taxon>Micrococcales</taxon>
        <taxon>Micrococcaceae</taxon>
        <taxon>Arthrobacter</taxon>
    </lineage>
</organism>
<dbReference type="EMBL" id="CP151657">
    <property type="protein sequence ID" value="WZP17531.1"/>
    <property type="molecule type" value="Genomic_DNA"/>
</dbReference>
<evidence type="ECO:0000259" key="2">
    <source>
        <dbReference type="Pfam" id="PF08327"/>
    </source>
</evidence>
<sequence length="144" mass="15670">MPNAASTEIIFSTALACPPEEVWRALTATNVTRSWMWNSILRGPMEPGTDYSMGADGEDLTVGTVLETDAPYRLVMTFDARWDERVAGEPAGELEYLITPTGDSESVFSVRLSGLTGVSADAAEQDTPAIYSRFKAWLEQTDVG</sequence>
<keyword evidence="4" id="KW-1185">Reference proteome</keyword>
<dbReference type="Proteomes" id="UP001448858">
    <property type="component" value="Chromosome"/>
</dbReference>
<dbReference type="Gene3D" id="3.30.530.20">
    <property type="match status" value="1"/>
</dbReference>
<reference evidence="3 4" key="1">
    <citation type="submission" date="2024-04" db="EMBL/GenBank/DDBJ databases">
        <title>Arthrobacter sp. from Plains bison fecal sample.</title>
        <authorList>
            <person name="Ruzzini A."/>
        </authorList>
    </citation>
    <scope>NUCLEOTIDE SEQUENCE [LARGE SCALE GENOMIC DNA]</scope>
    <source>
        <strain evidence="3 4">EINP1</strain>
    </source>
</reference>
<evidence type="ECO:0000313" key="4">
    <source>
        <dbReference type="Proteomes" id="UP001448858"/>
    </source>
</evidence>
<evidence type="ECO:0000256" key="1">
    <source>
        <dbReference type="ARBA" id="ARBA00006817"/>
    </source>
</evidence>
<dbReference type="InterPro" id="IPR013538">
    <property type="entry name" value="ASHA1/2-like_C"/>
</dbReference>
<evidence type="ECO:0000313" key="3">
    <source>
        <dbReference type="EMBL" id="WZP17531.1"/>
    </source>
</evidence>
<dbReference type="SUPFAM" id="SSF55961">
    <property type="entry name" value="Bet v1-like"/>
    <property type="match status" value="1"/>
</dbReference>
<proteinExistence type="inferred from homology"/>
<protein>
    <submittedName>
        <fullName evidence="3">SRPBCC domain-containing protein</fullName>
    </submittedName>
</protein>
<comment type="similarity">
    <text evidence="1">Belongs to the AHA1 family.</text>
</comment>
<dbReference type="Pfam" id="PF08327">
    <property type="entry name" value="AHSA1"/>
    <property type="match status" value="1"/>
</dbReference>